<evidence type="ECO:0000313" key="4">
    <source>
        <dbReference type="Proteomes" id="UP000199423"/>
    </source>
</evidence>
<keyword evidence="3" id="KW-0413">Isomerase</keyword>
<dbReference type="PROSITE" id="PS51352">
    <property type="entry name" value="THIOREDOXIN_2"/>
    <property type="match status" value="1"/>
</dbReference>
<evidence type="ECO:0000256" key="1">
    <source>
        <dbReference type="SAM" id="SignalP"/>
    </source>
</evidence>
<sequence>MRLASILLALFIAAMPIAGSAASPEAAPEAAPQTARPFEADSLKQILDAQKGRPVIVHFWGLTCSNCMAELKDWGAFTRAHPDAMMVLVNWDQRGARPAEISPTLQKAGLGSVSSFVLGNGFEEKLRFAVGQDWMGELPYTRLIAGDGSATAFSGPADFEQLGSWLAKQSQ</sequence>
<protein>
    <submittedName>
        <fullName evidence="3">Thiol-disulfide isomerase or thioredoxin</fullName>
    </submittedName>
</protein>
<evidence type="ECO:0000313" key="3">
    <source>
        <dbReference type="EMBL" id="SFV32134.1"/>
    </source>
</evidence>
<dbReference type="InterPro" id="IPR036249">
    <property type="entry name" value="Thioredoxin-like_sf"/>
</dbReference>
<gene>
    <name evidence="3" type="ORF">SAMN04488557_1494</name>
</gene>
<dbReference type="SUPFAM" id="SSF52833">
    <property type="entry name" value="Thioredoxin-like"/>
    <property type="match status" value="1"/>
</dbReference>
<reference evidence="4" key="1">
    <citation type="submission" date="2016-10" db="EMBL/GenBank/DDBJ databases">
        <authorList>
            <person name="Varghese N."/>
            <person name="Submissions S."/>
        </authorList>
    </citation>
    <scope>NUCLEOTIDE SEQUENCE [LARGE SCALE GENOMIC DNA]</scope>
    <source>
        <strain evidence="4">DSM 1565</strain>
    </source>
</reference>
<dbReference type="Proteomes" id="UP000199423">
    <property type="component" value="Unassembled WGS sequence"/>
</dbReference>
<dbReference type="AlphaFoldDB" id="A0A1I7NBT5"/>
<evidence type="ECO:0000259" key="2">
    <source>
        <dbReference type="PROSITE" id="PS51352"/>
    </source>
</evidence>
<dbReference type="Gene3D" id="3.40.30.10">
    <property type="entry name" value="Glutaredoxin"/>
    <property type="match status" value="1"/>
</dbReference>
<keyword evidence="1" id="KW-0732">Signal</keyword>
<name>A0A1I7NBT5_9HYPH</name>
<dbReference type="InterPro" id="IPR013766">
    <property type="entry name" value="Thioredoxin_domain"/>
</dbReference>
<organism evidence="3 4">
    <name type="scientific">Hyphomicrobium facile</name>
    <dbReference type="NCBI Taxonomy" id="51670"/>
    <lineage>
        <taxon>Bacteria</taxon>
        <taxon>Pseudomonadati</taxon>
        <taxon>Pseudomonadota</taxon>
        <taxon>Alphaproteobacteria</taxon>
        <taxon>Hyphomicrobiales</taxon>
        <taxon>Hyphomicrobiaceae</taxon>
        <taxon>Hyphomicrobium</taxon>
    </lineage>
</organism>
<dbReference type="GO" id="GO:0016853">
    <property type="term" value="F:isomerase activity"/>
    <property type="evidence" value="ECO:0007669"/>
    <property type="project" value="UniProtKB-KW"/>
</dbReference>
<proteinExistence type="predicted"/>
<dbReference type="EMBL" id="FPCH01000002">
    <property type="protein sequence ID" value="SFV32134.1"/>
    <property type="molecule type" value="Genomic_DNA"/>
</dbReference>
<keyword evidence="4" id="KW-1185">Reference proteome</keyword>
<feature type="signal peptide" evidence="1">
    <location>
        <begin position="1"/>
        <end position="21"/>
    </location>
</feature>
<dbReference type="RefSeq" id="WP_092866682.1">
    <property type="nucleotide sequence ID" value="NZ_FPCH01000002.1"/>
</dbReference>
<feature type="chain" id="PRO_5011539328" evidence="1">
    <location>
        <begin position="22"/>
        <end position="171"/>
    </location>
</feature>
<accession>A0A1I7NBT5</accession>
<dbReference type="OrthoDB" id="6399635at2"/>
<feature type="domain" description="Thioredoxin" evidence="2">
    <location>
        <begin position="16"/>
        <end position="171"/>
    </location>
</feature>
<dbReference type="STRING" id="51670.SAMN04488557_1494"/>